<evidence type="ECO:0000256" key="3">
    <source>
        <dbReference type="ARBA" id="ARBA00022475"/>
    </source>
</evidence>
<name>A0ABT1R0L8_9HYPH</name>
<keyword evidence="3" id="KW-1003">Cell membrane</keyword>
<gene>
    <name evidence="9" type="ORF">GB927_001665</name>
</gene>
<dbReference type="PANTHER" id="PTHR43663">
    <property type="entry name" value="CHROMATE TRANSPORT PROTEIN-RELATED"/>
    <property type="match status" value="1"/>
</dbReference>
<feature type="transmembrane region" description="Helical" evidence="8">
    <location>
        <begin position="99"/>
        <end position="121"/>
    </location>
</feature>
<reference evidence="9" key="1">
    <citation type="submission" date="2021-07" db="EMBL/GenBank/DDBJ databases">
        <title>Shinella sp. nov., a novel member of the genus Shinella from water.</title>
        <authorList>
            <person name="Deng Y."/>
        </authorList>
    </citation>
    <scope>NUCLEOTIDE SEQUENCE</scope>
    <source>
        <strain evidence="9">CPCC 100929</strain>
    </source>
</reference>
<feature type="region of interest" description="Disordered" evidence="7">
    <location>
        <begin position="1"/>
        <end position="21"/>
    </location>
</feature>
<protein>
    <submittedName>
        <fullName evidence="9">Chromate transporter</fullName>
    </submittedName>
</protein>
<evidence type="ECO:0000256" key="5">
    <source>
        <dbReference type="ARBA" id="ARBA00022989"/>
    </source>
</evidence>
<dbReference type="InterPro" id="IPR052518">
    <property type="entry name" value="CHR_Transporter"/>
</dbReference>
<comment type="caution">
    <text evidence="9">The sequence shown here is derived from an EMBL/GenBank/DDBJ whole genome shotgun (WGS) entry which is preliminary data.</text>
</comment>
<evidence type="ECO:0000256" key="1">
    <source>
        <dbReference type="ARBA" id="ARBA00004651"/>
    </source>
</evidence>
<keyword evidence="6 8" id="KW-0472">Membrane</keyword>
<keyword evidence="5 8" id="KW-1133">Transmembrane helix</keyword>
<dbReference type="EMBL" id="WHSB02000001">
    <property type="protein sequence ID" value="MCQ4628722.1"/>
    <property type="molecule type" value="Genomic_DNA"/>
</dbReference>
<feature type="transmembrane region" description="Helical" evidence="8">
    <location>
        <begin position="28"/>
        <end position="49"/>
    </location>
</feature>
<comment type="subcellular location">
    <subcellularLocation>
        <location evidence="1">Cell membrane</location>
        <topology evidence="1">Multi-pass membrane protein</topology>
    </subcellularLocation>
</comment>
<sequence>MAEALPARSSDSASVRTDDNPSVSLSTLFLACLKLGLLSFGGGLSGWVYQDFVVRRRWISDEDFASSFAMGQMLPGGNVANLVVCLGEQLRGPLGAATAVFGLLVGPFFAVIAMATLIGSIPQTQLLDIALGGAAATAIGFLINLCWRGVRRESGNPAMLGIIAAVVIGVGVLKLHLLLVTLFVAPISIAIAWRRGNKDA</sequence>
<dbReference type="PANTHER" id="PTHR43663:SF1">
    <property type="entry name" value="CHROMATE TRANSPORTER"/>
    <property type="match status" value="1"/>
</dbReference>
<evidence type="ECO:0000256" key="7">
    <source>
        <dbReference type="SAM" id="MobiDB-lite"/>
    </source>
</evidence>
<dbReference type="Pfam" id="PF02417">
    <property type="entry name" value="Chromate_transp"/>
    <property type="match status" value="1"/>
</dbReference>
<organism evidence="9 10">
    <name type="scientific">Shinella lacus</name>
    <dbReference type="NCBI Taxonomy" id="2654216"/>
    <lineage>
        <taxon>Bacteria</taxon>
        <taxon>Pseudomonadati</taxon>
        <taxon>Pseudomonadota</taxon>
        <taxon>Alphaproteobacteria</taxon>
        <taxon>Hyphomicrobiales</taxon>
        <taxon>Rhizobiaceae</taxon>
        <taxon>Shinella</taxon>
    </lineage>
</organism>
<feature type="compositionally biased region" description="Polar residues" evidence="7">
    <location>
        <begin position="9"/>
        <end position="21"/>
    </location>
</feature>
<proteinExistence type="inferred from homology"/>
<feature type="transmembrane region" description="Helical" evidence="8">
    <location>
        <begin position="159"/>
        <end position="192"/>
    </location>
</feature>
<evidence type="ECO:0000313" key="9">
    <source>
        <dbReference type="EMBL" id="MCQ4628722.1"/>
    </source>
</evidence>
<accession>A0ABT1R0L8</accession>
<feature type="transmembrane region" description="Helical" evidence="8">
    <location>
        <begin position="127"/>
        <end position="147"/>
    </location>
</feature>
<comment type="similarity">
    <text evidence="2">Belongs to the chromate ion transporter (CHR) (TC 2.A.51) family.</text>
</comment>
<dbReference type="Proteomes" id="UP000996601">
    <property type="component" value="Unassembled WGS sequence"/>
</dbReference>
<evidence type="ECO:0000256" key="6">
    <source>
        <dbReference type="ARBA" id="ARBA00023136"/>
    </source>
</evidence>
<evidence type="ECO:0000256" key="2">
    <source>
        <dbReference type="ARBA" id="ARBA00005262"/>
    </source>
</evidence>
<evidence type="ECO:0000256" key="4">
    <source>
        <dbReference type="ARBA" id="ARBA00022692"/>
    </source>
</evidence>
<keyword evidence="10" id="KW-1185">Reference proteome</keyword>
<keyword evidence="4 8" id="KW-0812">Transmembrane</keyword>
<evidence type="ECO:0000256" key="8">
    <source>
        <dbReference type="SAM" id="Phobius"/>
    </source>
</evidence>
<evidence type="ECO:0000313" key="10">
    <source>
        <dbReference type="Proteomes" id="UP000996601"/>
    </source>
</evidence>
<dbReference type="InterPro" id="IPR003370">
    <property type="entry name" value="Chromate_transpt"/>
</dbReference>